<feature type="signal peptide" evidence="1">
    <location>
        <begin position="1"/>
        <end position="19"/>
    </location>
</feature>
<keyword evidence="3" id="KW-1185">Reference proteome</keyword>
<reference evidence="2 3" key="1">
    <citation type="journal article" date="2023" name="G3 (Bethesda)">
        <title>A chromosome-level genome assembly of Zasmidium syzygii isolated from banana leaves.</title>
        <authorList>
            <person name="van Westerhoven A.C."/>
            <person name="Mehrabi R."/>
            <person name="Talebi R."/>
            <person name="Steentjes M.B.F."/>
            <person name="Corcolon B."/>
            <person name="Chong P.A."/>
            <person name="Kema G.H.J."/>
            <person name="Seidl M.F."/>
        </authorList>
    </citation>
    <scope>NUCLEOTIDE SEQUENCE [LARGE SCALE GENOMIC DNA]</scope>
    <source>
        <strain evidence="2 3">P124</strain>
    </source>
</reference>
<dbReference type="EMBL" id="JAXOVC010000003">
    <property type="protein sequence ID" value="KAK4503468.1"/>
    <property type="molecule type" value="Genomic_DNA"/>
</dbReference>
<keyword evidence="1" id="KW-0732">Signal</keyword>
<comment type="caution">
    <text evidence="2">The sequence shown here is derived from an EMBL/GenBank/DDBJ whole genome shotgun (WGS) entry which is preliminary data.</text>
</comment>
<organism evidence="2 3">
    <name type="scientific">Zasmidium cellare</name>
    <name type="common">Wine cellar mold</name>
    <name type="synonym">Racodium cellare</name>
    <dbReference type="NCBI Taxonomy" id="395010"/>
    <lineage>
        <taxon>Eukaryota</taxon>
        <taxon>Fungi</taxon>
        <taxon>Dikarya</taxon>
        <taxon>Ascomycota</taxon>
        <taxon>Pezizomycotina</taxon>
        <taxon>Dothideomycetes</taxon>
        <taxon>Dothideomycetidae</taxon>
        <taxon>Mycosphaerellales</taxon>
        <taxon>Mycosphaerellaceae</taxon>
        <taxon>Zasmidium</taxon>
    </lineage>
</organism>
<accession>A0ABR0ERK9</accession>
<name>A0ABR0ERK9_ZASCE</name>
<evidence type="ECO:0000256" key="1">
    <source>
        <dbReference type="SAM" id="SignalP"/>
    </source>
</evidence>
<gene>
    <name evidence="2" type="ORF">PRZ48_004383</name>
</gene>
<dbReference type="Proteomes" id="UP001305779">
    <property type="component" value="Unassembled WGS sequence"/>
</dbReference>
<protein>
    <submittedName>
        <fullName evidence="2">Uncharacterized protein</fullName>
    </submittedName>
</protein>
<sequence length="187" mass="18321">MSRLAALASFVLLVSQCQAAPEQSTIVVGNGNGNDGNTCPNGWLDTIYNGDRKCCPGAVYNTDDNVSNEDSAYCCVGAEFKVATASFSSCFPFCTAADGNNGVTVAPTSKMPCSATVMLTDADYSSKVSSAASSISGSSGAMTTGGSSSSGSAAAQTGSSSSSAGAAMVTSGPLAGALMIAGGLLLV</sequence>
<feature type="chain" id="PRO_5046188985" evidence="1">
    <location>
        <begin position="20"/>
        <end position="187"/>
    </location>
</feature>
<proteinExistence type="predicted"/>
<evidence type="ECO:0000313" key="3">
    <source>
        <dbReference type="Proteomes" id="UP001305779"/>
    </source>
</evidence>
<evidence type="ECO:0000313" key="2">
    <source>
        <dbReference type="EMBL" id="KAK4503468.1"/>
    </source>
</evidence>